<dbReference type="InterPro" id="IPR008727">
    <property type="entry name" value="PAAR_motif"/>
</dbReference>
<sequence length="173" mass="18758">MTRALACLGDKTSYGEIISATASWFEGDRAIARTGDEASCSNCKGYFKILASACDWAEKGKAYAATGDRVLCHCPNHYVYGSTSQFTSTGAGSLTSRNTSQSPVPAQQTQDSSARNCIRFQCADDSGQLMAGCRYTLMFPDGRSEVSVTDEQGMTDWHYAESAENINMHILKD</sequence>
<dbReference type="Proteomes" id="UP001062027">
    <property type="component" value="Unassembled WGS sequence"/>
</dbReference>
<evidence type="ECO:0000256" key="1">
    <source>
        <dbReference type="SAM" id="MobiDB-lite"/>
    </source>
</evidence>
<dbReference type="Pfam" id="PF05488">
    <property type="entry name" value="PAAR_motif"/>
    <property type="match status" value="1"/>
</dbReference>
<dbReference type="EMBL" id="JAMHKS010000066">
    <property type="protein sequence ID" value="MCU6677057.1"/>
    <property type="molecule type" value="Genomic_DNA"/>
</dbReference>
<evidence type="ECO:0000313" key="2">
    <source>
        <dbReference type="EMBL" id="MCU6677057.1"/>
    </source>
</evidence>
<name>A0ABT2R852_9ENTR</name>
<organism evidence="2 3">
    <name type="scientific">Leclercia tamurae</name>
    <dbReference type="NCBI Taxonomy" id="2926467"/>
    <lineage>
        <taxon>Bacteria</taxon>
        <taxon>Pseudomonadati</taxon>
        <taxon>Pseudomonadota</taxon>
        <taxon>Gammaproteobacteria</taxon>
        <taxon>Enterobacterales</taxon>
        <taxon>Enterobacteriaceae</taxon>
        <taxon>Leclercia</taxon>
    </lineage>
</organism>
<dbReference type="RefSeq" id="WP_262661220.1">
    <property type="nucleotide sequence ID" value="NZ_JAMHKS010000066.1"/>
</dbReference>
<protein>
    <submittedName>
        <fullName evidence="2">PAAR domain-containing protein</fullName>
    </submittedName>
</protein>
<dbReference type="CDD" id="cd14744">
    <property type="entry name" value="PAAR_CT_2"/>
    <property type="match status" value="1"/>
</dbReference>
<gene>
    <name evidence="2" type="ORF">M8318_05170</name>
</gene>
<comment type="caution">
    <text evidence="2">The sequence shown here is derived from an EMBL/GenBank/DDBJ whole genome shotgun (WGS) entry which is preliminary data.</text>
</comment>
<feature type="region of interest" description="Disordered" evidence="1">
    <location>
        <begin position="91"/>
        <end position="112"/>
    </location>
</feature>
<accession>A0ABT2R852</accession>
<keyword evidence="3" id="KW-1185">Reference proteome</keyword>
<proteinExistence type="predicted"/>
<reference evidence="2" key="1">
    <citation type="submission" date="2022-05" db="EMBL/GenBank/DDBJ databases">
        <title>Description of a novel species of Leclercia; Leclercia tamurae and the Proposal for a Novel Genus Silvania gen. nov. Containing Two Novel Species Silvania hatchlandensis sp. nov. and Silvania confinis sp. nov. Isolated from the Rhizosphere of Oak.</title>
        <authorList>
            <person name="Maddock D.W."/>
            <person name="Brady C.L."/>
            <person name="Denman S."/>
            <person name="Arnold D."/>
        </authorList>
    </citation>
    <scope>NUCLEOTIDE SEQUENCE</scope>
    <source>
        <strain evidence="2">H6S3</strain>
    </source>
</reference>
<evidence type="ECO:0000313" key="3">
    <source>
        <dbReference type="Proteomes" id="UP001062027"/>
    </source>
</evidence>